<keyword evidence="2" id="KW-1185">Reference proteome</keyword>
<evidence type="ECO:0000313" key="2">
    <source>
        <dbReference type="Proteomes" id="UP001385809"/>
    </source>
</evidence>
<comment type="caution">
    <text evidence="1">The sequence shown here is derived from an EMBL/GenBank/DDBJ whole genome shotgun (WGS) entry which is preliminary data.</text>
</comment>
<name>A0ABU8MLQ2_9PSEU</name>
<reference evidence="1 2" key="1">
    <citation type="submission" date="2024-03" db="EMBL/GenBank/DDBJ databases">
        <title>Actinomycetospora sp. OC33-EN08, a novel actinomycete isolated from wild orchid (Aerides multiflora).</title>
        <authorList>
            <person name="Suriyachadkun C."/>
        </authorList>
    </citation>
    <scope>NUCLEOTIDE SEQUENCE [LARGE SCALE GENOMIC DNA]</scope>
    <source>
        <strain evidence="1 2">OC33-EN08</strain>
    </source>
</reference>
<organism evidence="1 2">
    <name type="scientific">Actinomycetospora aurantiaca</name>
    <dbReference type="NCBI Taxonomy" id="3129233"/>
    <lineage>
        <taxon>Bacteria</taxon>
        <taxon>Bacillati</taxon>
        <taxon>Actinomycetota</taxon>
        <taxon>Actinomycetes</taxon>
        <taxon>Pseudonocardiales</taxon>
        <taxon>Pseudonocardiaceae</taxon>
        <taxon>Actinomycetospora</taxon>
    </lineage>
</organism>
<dbReference type="PROSITE" id="PS51257">
    <property type="entry name" value="PROKAR_LIPOPROTEIN"/>
    <property type="match status" value="1"/>
</dbReference>
<gene>
    <name evidence="1" type="ORF">WCD74_08840</name>
</gene>
<sequence length="163" mass="16296">MRTVRHPVAALAPTLSRRSFTFLTAGVVVSGAAGCARDEGPDELEAPWAAARADAAAAAAAATAFPDAAARLTPVAEARRAHADALATEIRRARPDRSEVLDAPAPAVGTPPSAAEAVTALRTSVGAAREAASTLAVSTARYRAGLVASVAASCAGWAEVLAS</sequence>
<dbReference type="Proteomes" id="UP001385809">
    <property type="component" value="Unassembled WGS sequence"/>
</dbReference>
<dbReference type="RefSeq" id="WP_337694475.1">
    <property type="nucleotide sequence ID" value="NZ_JBBEGN010000003.1"/>
</dbReference>
<dbReference type="EMBL" id="JBBEGN010000003">
    <property type="protein sequence ID" value="MEJ2867868.1"/>
    <property type="molecule type" value="Genomic_DNA"/>
</dbReference>
<proteinExistence type="predicted"/>
<accession>A0ABU8MLQ2</accession>
<evidence type="ECO:0000313" key="1">
    <source>
        <dbReference type="EMBL" id="MEJ2867868.1"/>
    </source>
</evidence>
<protein>
    <submittedName>
        <fullName evidence="1">Uncharacterized protein</fullName>
    </submittedName>
</protein>